<feature type="transmembrane region" description="Helical" evidence="2">
    <location>
        <begin position="12"/>
        <end position="39"/>
    </location>
</feature>
<dbReference type="EMBL" id="FR904260">
    <property type="protein sequence ID" value="CDQ56178.1"/>
    <property type="molecule type" value="Genomic_DNA"/>
</dbReference>
<evidence type="ECO:0000256" key="1">
    <source>
        <dbReference type="SAM" id="Coils"/>
    </source>
</evidence>
<evidence type="ECO:0000313" key="4">
    <source>
        <dbReference type="Proteomes" id="UP000193380"/>
    </source>
</evidence>
<feature type="coiled-coil region" evidence="1">
    <location>
        <begin position="158"/>
        <end position="185"/>
    </location>
</feature>
<dbReference type="PaxDb" id="8022-A0A060VMP4"/>
<dbReference type="AlphaFoldDB" id="A0A060VMP4"/>
<keyword evidence="2" id="KW-0472">Membrane</keyword>
<accession>A0A060VMP4</accession>
<name>A0A060VMP4_ONCMY</name>
<keyword evidence="2" id="KW-0812">Transmembrane</keyword>
<organism evidence="3 4">
    <name type="scientific">Oncorhynchus mykiss</name>
    <name type="common">Rainbow trout</name>
    <name type="synonym">Salmo gairdneri</name>
    <dbReference type="NCBI Taxonomy" id="8022"/>
    <lineage>
        <taxon>Eukaryota</taxon>
        <taxon>Metazoa</taxon>
        <taxon>Chordata</taxon>
        <taxon>Craniata</taxon>
        <taxon>Vertebrata</taxon>
        <taxon>Euteleostomi</taxon>
        <taxon>Actinopterygii</taxon>
        <taxon>Neopterygii</taxon>
        <taxon>Teleostei</taxon>
        <taxon>Protacanthopterygii</taxon>
        <taxon>Salmoniformes</taxon>
        <taxon>Salmonidae</taxon>
        <taxon>Salmoninae</taxon>
        <taxon>Oncorhynchus</taxon>
    </lineage>
</organism>
<keyword evidence="2" id="KW-1133">Transmembrane helix</keyword>
<evidence type="ECO:0000313" key="3">
    <source>
        <dbReference type="EMBL" id="CDQ56178.1"/>
    </source>
</evidence>
<sequence>MLSAGVKDLTVLTQVICVPLNSLSFLTFFCCSLPMYYFFYLVCSYRICTISLADVSKTFKQVEVLQEELVYATKEVERLTKVLDEQAGLLQASQYQTAQKEATTLQGKLKQQQEAVERTVRGESANHVPQSSVIPKVLPQVIELESRRSSMMTMEVPLTELNYERAAKKEEIQKLKGQLNEKEMVRMEIQAVFDELYAKQNQLAQNGNTNGDVLNEAIHQNVLRELQEERSAMRIVIQRLTEAQERLTSQELLLAQSQTSVQELRNRCLEVSRKERASGSAGVIVIVCMRCLNVGKPVPYLSEENCKLVGHKNHKQRIEYLVKLKEHQTSSGNNHI</sequence>
<dbReference type="STRING" id="8022.A0A060VMP4"/>
<dbReference type="Proteomes" id="UP000193380">
    <property type="component" value="Chromosome 19"/>
</dbReference>
<keyword evidence="1" id="KW-0175">Coiled coil</keyword>
<evidence type="ECO:0000256" key="2">
    <source>
        <dbReference type="SAM" id="Phobius"/>
    </source>
</evidence>
<reference evidence="3 4" key="1">
    <citation type="journal article" date="2014" name="Nat. Commun.">
        <title>The rainbow trout genome provides novel insights into evolution after whole-genome duplication in vertebrates.</title>
        <authorList>
            <person name="Berthelot C."/>
            <person name="Brunet F."/>
            <person name="Chalopin D."/>
            <person name="Juanchich A."/>
            <person name="Bernard M."/>
            <person name="Noel B."/>
            <person name="Bento P."/>
            <person name="Da Silva C."/>
            <person name="Labadie K."/>
            <person name="Alberti A."/>
            <person name="Aury J.M."/>
            <person name="Louis A."/>
            <person name="Dehais P."/>
            <person name="Bardou P."/>
            <person name="Montfort J."/>
            <person name="Klopp C."/>
            <person name="Cabau C."/>
            <person name="Gaspin C."/>
            <person name="Thorgaard G.H."/>
            <person name="Boussaha M."/>
            <person name="Quillet E."/>
            <person name="Guyomard R."/>
            <person name="Galiana D."/>
            <person name="Bobe J."/>
            <person name="Volff J.N."/>
            <person name="Genet C."/>
            <person name="Wincker P."/>
            <person name="Jaillon O."/>
            <person name="Roest Crollius H."/>
            <person name="Guiguen Y."/>
        </authorList>
    </citation>
    <scope>NUCLEOTIDE SEQUENCE [LARGE SCALE GENOMIC DNA]</scope>
</reference>
<feature type="coiled-coil region" evidence="1">
    <location>
        <begin position="62"/>
        <end position="115"/>
    </location>
</feature>
<proteinExistence type="predicted"/>
<gene>
    <name evidence="3" type="ORF">GSONMT00076703001</name>
</gene>
<protein>
    <submittedName>
        <fullName evidence="3">Uncharacterized protein</fullName>
    </submittedName>
</protein>